<feature type="zinc finger region" description="dksA C4-type" evidence="1">
    <location>
        <begin position="78"/>
        <end position="102"/>
    </location>
</feature>
<dbReference type="EMBL" id="JOTN01000002">
    <property type="protein sequence ID" value="KEK20889.1"/>
    <property type="molecule type" value="Genomic_DNA"/>
</dbReference>
<dbReference type="PANTHER" id="PTHR33823">
    <property type="entry name" value="RNA POLYMERASE-BINDING TRANSCRIPTION FACTOR DKSA-RELATED"/>
    <property type="match status" value="1"/>
</dbReference>
<dbReference type="RefSeq" id="WP_034635771.1">
    <property type="nucleotide sequence ID" value="NZ_CBCSJC010000001.1"/>
</dbReference>
<organism evidence="2 3">
    <name type="scientific">Bacillus manliponensis</name>
    <dbReference type="NCBI Taxonomy" id="574376"/>
    <lineage>
        <taxon>Bacteria</taxon>
        <taxon>Bacillati</taxon>
        <taxon>Bacillota</taxon>
        <taxon>Bacilli</taxon>
        <taxon>Bacillales</taxon>
        <taxon>Bacillaceae</taxon>
        <taxon>Bacillus</taxon>
        <taxon>Bacillus cereus group</taxon>
    </lineage>
</organism>
<dbReference type="eggNOG" id="COG1734">
    <property type="taxonomic scope" value="Bacteria"/>
</dbReference>
<comment type="caution">
    <text evidence="2">The sequence shown here is derived from an EMBL/GenBank/DDBJ whole genome shotgun (WGS) entry which is preliminary data.</text>
</comment>
<dbReference type="STRING" id="574376.BAMA_08835"/>
<dbReference type="AlphaFoldDB" id="A0A073K0S0"/>
<reference evidence="2 3" key="1">
    <citation type="submission" date="2014-06" db="EMBL/GenBank/DDBJ databases">
        <title>Draft genome sequence of Bacillus manliponensis JCM 15802 (MCCC 1A00708).</title>
        <authorList>
            <person name="Lai Q."/>
            <person name="Liu Y."/>
            <person name="Shao Z."/>
        </authorList>
    </citation>
    <scope>NUCLEOTIDE SEQUENCE [LARGE SCALE GENOMIC DNA]</scope>
    <source>
        <strain evidence="2 3">JCM 15802</strain>
    </source>
</reference>
<evidence type="ECO:0000313" key="2">
    <source>
        <dbReference type="EMBL" id="KEK20889.1"/>
    </source>
</evidence>
<keyword evidence="3" id="KW-1185">Reference proteome</keyword>
<name>A0A073K0S0_9BACI</name>
<dbReference type="Proteomes" id="UP000027822">
    <property type="component" value="Unassembled WGS sequence"/>
</dbReference>
<dbReference type="PANTHER" id="PTHR33823:SF5">
    <property type="entry name" value="DNAK SUPPRESSOR PROTEIN"/>
    <property type="match status" value="1"/>
</dbReference>
<accession>A0A073K0S0</accession>
<gene>
    <name evidence="2" type="ORF">BAMA_08835</name>
</gene>
<sequence length="110" mass="13100">MSDTYMEIKQELQLMRVELQERLAKETIYGHDVEFGEELFSMKKEDVRKKILLHDMKEDLKDVERALFKMEVGMYGVCEETGTLLSLKQLKMMPTARTVHEFLYKKTKTF</sequence>
<evidence type="ECO:0000256" key="1">
    <source>
        <dbReference type="PROSITE-ProRule" id="PRU00510"/>
    </source>
</evidence>
<dbReference type="PROSITE" id="PS51128">
    <property type="entry name" value="ZF_DKSA_2"/>
    <property type="match status" value="1"/>
</dbReference>
<dbReference type="OrthoDB" id="2875147at2"/>
<protein>
    <submittedName>
        <fullName evidence="2">Molecular chaperone DnaK</fullName>
    </submittedName>
</protein>
<proteinExistence type="predicted"/>
<evidence type="ECO:0000313" key="3">
    <source>
        <dbReference type="Proteomes" id="UP000027822"/>
    </source>
</evidence>
<dbReference type="Gene3D" id="1.20.120.910">
    <property type="entry name" value="DksA, coiled-coil domain"/>
    <property type="match status" value="1"/>
</dbReference>